<reference evidence="5" key="1">
    <citation type="submission" date="2017-05" db="EMBL/GenBank/DDBJ databases">
        <authorList>
            <person name="Rodrigo-Torres L."/>
            <person name="Arahal R. D."/>
            <person name="Lucena T."/>
        </authorList>
    </citation>
    <scope>NUCLEOTIDE SEQUENCE [LARGE SCALE GENOMIC DNA]</scope>
    <source>
        <strain evidence="5">CECT 8649</strain>
    </source>
</reference>
<keyword evidence="4" id="KW-0456">Lyase</keyword>
<protein>
    <submittedName>
        <fullName evidence="4">Ureidoglycolate lyase</fullName>
        <ecNumber evidence="4">4.3.2.3</ecNumber>
    </submittedName>
</protein>
<dbReference type="Gene3D" id="3.90.850.10">
    <property type="entry name" value="Fumarylacetoacetase-like, C-terminal domain"/>
    <property type="match status" value="1"/>
</dbReference>
<dbReference type="EMBL" id="FXXP01000002">
    <property type="protein sequence ID" value="SMX29285.1"/>
    <property type="molecule type" value="Genomic_DNA"/>
</dbReference>
<dbReference type="AlphaFoldDB" id="A0A238JFV0"/>
<dbReference type="Proteomes" id="UP000225972">
    <property type="component" value="Unassembled WGS sequence"/>
</dbReference>
<evidence type="ECO:0000313" key="4">
    <source>
        <dbReference type="EMBL" id="SMX29285.1"/>
    </source>
</evidence>
<dbReference type="PANTHER" id="PTHR11820:SF8">
    <property type="entry name" value="BLL6360 PROTEIN"/>
    <property type="match status" value="1"/>
</dbReference>
<dbReference type="GO" id="GO:0046872">
    <property type="term" value="F:metal ion binding"/>
    <property type="evidence" value="ECO:0007669"/>
    <property type="project" value="UniProtKB-KW"/>
</dbReference>
<sequence>MKFLRYGPRGAEKPGVLDDNGDIRDLSGLIGDLSGEVLGNLDRFKDLDVASLPKVAGEPRLGACVAGTGKFMCIGLNYADHAEEAGMAVPSEPVLFMKATSAICGPNDPILIPRGSEKTDWEVELGVVIGKAAKYVTEAEALDHVAGYCVINDVSERGFQIERQGQWTKGKSCDNFGQMGPWLVTPDEAGDPQDLGMWLEVNGERVQDGSTRTMAYGVAHLVSYLSQFMTLHPGDVISTGTPPGVGMGFTPPRYLKAGDSVRLGIDGLGEQSQSCVADR</sequence>
<dbReference type="GO" id="GO:0019752">
    <property type="term" value="P:carboxylic acid metabolic process"/>
    <property type="evidence" value="ECO:0007669"/>
    <property type="project" value="UniProtKB-ARBA"/>
</dbReference>
<organism evidence="4 5">
    <name type="scientific">Pelagimonas phthalicica</name>
    <dbReference type="NCBI Taxonomy" id="1037362"/>
    <lineage>
        <taxon>Bacteria</taxon>
        <taxon>Pseudomonadati</taxon>
        <taxon>Pseudomonadota</taxon>
        <taxon>Alphaproteobacteria</taxon>
        <taxon>Rhodobacterales</taxon>
        <taxon>Roseobacteraceae</taxon>
        <taxon>Pelagimonas</taxon>
    </lineage>
</organism>
<dbReference type="FunFam" id="3.90.850.10:FF:000002">
    <property type="entry name" value="2-hydroxyhepta-2,4-diene-1,7-dioate isomerase"/>
    <property type="match status" value="1"/>
</dbReference>
<keyword evidence="2" id="KW-0479">Metal-binding</keyword>
<dbReference type="EC" id="4.3.2.3" evidence="4"/>
<evidence type="ECO:0000256" key="2">
    <source>
        <dbReference type="ARBA" id="ARBA00022723"/>
    </source>
</evidence>
<dbReference type="GO" id="GO:0016853">
    <property type="term" value="F:isomerase activity"/>
    <property type="evidence" value="ECO:0007669"/>
    <property type="project" value="UniProtKB-ARBA"/>
</dbReference>
<evidence type="ECO:0000256" key="1">
    <source>
        <dbReference type="ARBA" id="ARBA00010211"/>
    </source>
</evidence>
<evidence type="ECO:0000313" key="5">
    <source>
        <dbReference type="Proteomes" id="UP000225972"/>
    </source>
</evidence>
<evidence type="ECO:0000259" key="3">
    <source>
        <dbReference type="Pfam" id="PF01557"/>
    </source>
</evidence>
<accession>A0A238JFV0</accession>
<dbReference type="RefSeq" id="WP_099247188.1">
    <property type="nucleotide sequence ID" value="NZ_FXXP01000002.1"/>
</dbReference>
<proteinExistence type="inferred from homology"/>
<name>A0A238JFV0_9RHOB</name>
<keyword evidence="5" id="KW-1185">Reference proteome</keyword>
<dbReference type="InterPro" id="IPR036663">
    <property type="entry name" value="Fumarylacetoacetase_C_sf"/>
</dbReference>
<feature type="domain" description="Fumarylacetoacetase-like C-terminal" evidence="3">
    <location>
        <begin position="70"/>
        <end position="272"/>
    </location>
</feature>
<dbReference type="GO" id="GO:0050385">
    <property type="term" value="F:ureidoglycolate lyase activity"/>
    <property type="evidence" value="ECO:0007669"/>
    <property type="project" value="UniProtKB-EC"/>
</dbReference>
<gene>
    <name evidence="4" type="ORF">TRP8649_03418</name>
</gene>
<dbReference type="PANTHER" id="PTHR11820">
    <property type="entry name" value="ACYLPYRUVASE"/>
    <property type="match status" value="1"/>
</dbReference>
<dbReference type="SUPFAM" id="SSF56529">
    <property type="entry name" value="FAH"/>
    <property type="match status" value="1"/>
</dbReference>
<dbReference type="OrthoDB" id="5197601at2"/>
<dbReference type="Pfam" id="PF01557">
    <property type="entry name" value="FAA_hydrolase"/>
    <property type="match status" value="1"/>
</dbReference>
<comment type="similarity">
    <text evidence="1">Belongs to the FAH family.</text>
</comment>
<dbReference type="InterPro" id="IPR011234">
    <property type="entry name" value="Fumarylacetoacetase-like_C"/>
</dbReference>